<accession>A0AAU9U285</accession>
<protein>
    <recommendedName>
        <fullName evidence="4">Neurotrophin-3</fullName>
    </recommendedName>
</protein>
<dbReference type="Proteomes" id="UP001153954">
    <property type="component" value="Unassembled WGS sequence"/>
</dbReference>
<evidence type="ECO:0000313" key="3">
    <source>
        <dbReference type="Proteomes" id="UP001153954"/>
    </source>
</evidence>
<evidence type="ECO:0008006" key="4">
    <source>
        <dbReference type="Google" id="ProtNLM"/>
    </source>
</evidence>
<feature type="compositionally biased region" description="Low complexity" evidence="1">
    <location>
        <begin position="183"/>
        <end position="196"/>
    </location>
</feature>
<sequence>MYKLINSMATLDLTPIKSRTGNKNLDVDSEAEDLGLYMHPIKETLSTCEPLPERTLKSNNERNGRADNVKPSFRSKSLRVKSEGRVPLRAYLDTHEEEDKVYNGVTVTQPKRNLSPSEQLTLMQRGMFRGSQPPPVPATVMVIMRVKSEDRYDRYRDILSFNSPRDRISEERVTSKNGGYTRSAKSSSSGSDSDFSIPRPKLIVPVHTYGTRKRRTGNLCQRDSTATESSLDAGILLDVTRLEDKTFDKHENGDSVMRVVALSSAIAVPFPFAAEYP</sequence>
<keyword evidence="3" id="KW-1185">Reference proteome</keyword>
<comment type="caution">
    <text evidence="2">The sequence shown here is derived from an EMBL/GenBank/DDBJ whole genome shotgun (WGS) entry which is preliminary data.</text>
</comment>
<feature type="region of interest" description="Disordered" evidence="1">
    <location>
        <begin position="169"/>
        <end position="198"/>
    </location>
</feature>
<name>A0AAU9U285_EUPED</name>
<evidence type="ECO:0000256" key="1">
    <source>
        <dbReference type="SAM" id="MobiDB-lite"/>
    </source>
</evidence>
<organism evidence="2 3">
    <name type="scientific">Euphydryas editha</name>
    <name type="common">Edith's checkerspot</name>
    <dbReference type="NCBI Taxonomy" id="104508"/>
    <lineage>
        <taxon>Eukaryota</taxon>
        <taxon>Metazoa</taxon>
        <taxon>Ecdysozoa</taxon>
        <taxon>Arthropoda</taxon>
        <taxon>Hexapoda</taxon>
        <taxon>Insecta</taxon>
        <taxon>Pterygota</taxon>
        <taxon>Neoptera</taxon>
        <taxon>Endopterygota</taxon>
        <taxon>Lepidoptera</taxon>
        <taxon>Glossata</taxon>
        <taxon>Ditrysia</taxon>
        <taxon>Papilionoidea</taxon>
        <taxon>Nymphalidae</taxon>
        <taxon>Nymphalinae</taxon>
        <taxon>Euphydryas</taxon>
    </lineage>
</organism>
<dbReference type="AlphaFoldDB" id="A0AAU9U285"/>
<reference evidence="2" key="1">
    <citation type="submission" date="2022-03" db="EMBL/GenBank/DDBJ databases">
        <authorList>
            <person name="Tunstrom K."/>
        </authorList>
    </citation>
    <scope>NUCLEOTIDE SEQUENCE</scope>
</reference>
<gene>
    <name evidence="2" type="ORF">EEDITHA_LOCUS8557</name>
</gene>
<dbReference type="EMBL" id="CAKOGL010000012">
    <property type="protein sequence ID" value="CAH2092832.1"/>
    <property type="molecule type" value="Genomic_DNA"/>
</dbReference>
<evidence type="ECO:0000313" key="2">
    <source>
        <dbReference type="EMBL" id="CAH2092832.1"/>
    </source>
</evidence>
<proteinExistence type="predicted"/>